<dbReference type="RefSeq" id="WP_023390984.1">
    <property type="nucleotide sequence ID" value="NZ_KI535340.1"/>
</dbReference>
<dbReference type="eggNOG" id="COG3153">
    <property type="taxonomic scope" value="Bacteria"/>
</dbReference>
<proteinExistence type="predicted"/>
<dbReference type="Proteomes" id="UP000019050">
    <property type="component" value="Unassembled WGS sequence"/>
</dbReference>
<dbReference type="SUPFAM" id="SSF55729">
    <property type="entry name" value="Acyl-CoA N-acyltransferases (Nat)"/>
    <property type="match status" value="1"/>
</dbReference>
<dbReference type="OrthoDB" id="2023340at2"/>
<name>W1Q4S5_ABIDE</name>
<dbReference type="PANTHER" id="PTHR41368:SF1">
    <property type="entry name" value="PROTEIN YGHO"/>
    <property type="match status" value="1"/>
</dbReference>
<evidence type="ECO:0008006" key="3">
    <source>
        <dbReference type="Google" id="ProtNLM"/>
    </source>
</evidence>
<dbReference type="HOGENOM" id="CLU_782541_0_0_9"/>
<dbReference type="InterPro" id="IPR039968">
    <property type="entry name" value="BcerS-like"/>
</dbReference>
<dbReference type="STRING" id="592010.GCWU000182_000330"/>
<dbReference type="Gene3D" id="3.40.630.30">
    <property type="match status" value="1"/>
</dbReference>
<gene>
    <name evidence="1" type="ORF">GCWU000182_000330</name>
</gene>
<dbReference type="AlphaFoldDB" id="W1Q4S5"/>
<keyword evidence="2" id="KW-1185">Reference proteome</keyword>
<reference evidence="1" key="1">
    <citation type="submission" date="2013-06" db="EMBL/GenBank/DDBJ databases">
        <authorList>
            <person name="Weinstock G."/>
            <person name="Sodergren E."/>
            <person name="Clifton S."/>
            <person name="Fulton L."/>
            <person name="Fulton B."/>
            <person name="Courtney L."/>
            <person name="Fronick C."/>
            <person name="Harrison M."/>
            <person name="Strong C."/>
            <person name="Farmer C."/>
            <person name="Delahaunty K."/>
            <person name="Markovic C."/>
            <person name="Hall O."/>
            <person name="Minx P."/>
            <person name="Tomlinson C."/>
            <person name="Mitreva M."/>
            <person name="Nelson J."/>
            <person name="Hou S."/>
            <person name="Wollam A."/>
            <person name="Pepin K.H."/>
            <person name="Johnson M."/>
            <person name="Bhonagiri V."/>
            <person name="Nash W.E."/>
            <person name="Warren W."/>
            <person name="Chinwalla A."/>
            <person name="Mardis E.R."/>
            <person name="Wilson R.K."/>
        </authorList>
    </citation>
    <scope>NUCLEOTIDE SEQUENCE [LARGE SCALE GENOMIC DNA]</scope>
    <source>
        <strain evidence="1">ATCC 49176</strain>
    </source>
</reference>
<evidence type="ECO:0000313" key="1">
    <source>
        <dbReference type="EMBL" id="ESK66263.1"/>
    </source>
</evidence>
<evidence type="ECO:0000313" key="2">
    <source>
        <dbReference type="Proteomes" id="UP000019050"/>
    </source>
</evidence>
<dbReference type="GeneID" id="84817432"/>
<comment type="caution">
    <text evidence="1">The sequence shown here is derived from an EMBL/GenBank/DDBJ whole genome shotgun (WGS) entry which is preliminary data.</text>
</comment>
<dbReference type="EMBL" id="ACIN03000002">
    <property type="protein sequence ID" value="ESK66263.1"/>
    <property type="molecule type" value="Genomic_DNA"/>
</dbReference>
<dbReference type="InterPro" id="IPR016181">
    <property type="entry name" value="Acyl_CoA_acyltransferase"/>
</dbReference>
<organism evidence="1 2">
    <name type="scientific">Abiotrophia defectiva ATCC 49176</name>
    <dbReference type="NCBI Taxonomy" id="592010"/>
    <lineage>
        <taxon>Bacteria</taxon>
        <taxon>Bacillati</taxon>
        <taxon>Bacillota</taxon>
        <taxon>Bacilli</taxon>
        <taxon>Lactobacillales</taxon>
        <taxon>Aerococcaceae</taxon>
        <taxon>Abiotrophia</taxon>
    </lineage>
</organism>
<protein>
    <recommendedName>
        <fullName evidence="3">N-acetyltransferase domain-containing protein</fullName>
    </recommendedName>
</protein>
<accession>W1Q4S5</accession>
<dbReference type="PANTHER" id="PTHR41368">
    <property type="entry name" value="PROTEIN YGHO"/>
    <property type="match status" value="1"/>
</dbReference>
<sequence>MLTIKAVQPHSPELVDFLALPQKLYAKGHLMQSPEEEVSLISGTHPLSPEIEVRAFVGYHDQQVQIRGLLTYYPVDGTCFLGYFESLDDVDMAKQFIAYIADQARDLGAEKLIGPVQTSFWLGYRMQLSGHGDLPFTGEPHQPAYYPKLWEEAGFKLTESYLSNFYPKVSPTTQEAKLAKRYEAALAAGIDIRSPHKSDWSKVSLQVFELLNRLYRDFPIYRSLQGAQFSAIFEKYRYILDFSMVKLAYQEDKLVGFLITMPDYGALVYQKLNLFTLAKLLWIKHRAKRYIILYLGVDPQYLGLGSALSYPIFKQAQARGASAVGALIHQHTLTRHYAADLQGTSHTYGLYQLLL</sequence>